<dbReference type="Proteomes" id="UP000251960">
    <property type="component" value="Chromosome 7"/>
</dbReference>
<reference evidence="1 2" key="1">
    <citation type="journal article" date="2018" name="Nat. Genet.">
        <title>Extensive intraspecific gene order and gene structural variations between Mo17 and other maize genomes.</title>
        <authorList>
            <person name="Sun S."/>
            <person name="Zhou Y."/>
            <person name="Chen J."/>
            <person name="Shi J."/>
            <person name="Zhao H."/>
            <person name="Zhao H."/>
            <person name="Song W."/>
            <person name="Zhang M."/>
            <person name="Cui Y."/>
            <person name="Dong X."/>
            <person name="Liu H."/>
            <person name="Ma X."/>
            <person name="Jiao Y."/>
            <person name="Wang B."/>
            <person name="Wei X."/>
            <person name="Stein J.C."/>
            <person name="Glaubitz J.C."/>
            <person name="Lu F."/>
            <person name="Yu G."/>
            <person name="Liang C."/>
            <person name="Fengler K."/>
            <person name="Li B."/>
            <person name="Rafalski A."/>
            <person name="Schnable P.S."/>
            <person name="Ware D.H."/>
            <person name="Buckler E.S."/>
            <person name="Lai J."/>
        </authorList>
    </citation>
    <scope>NUCLEOTIDE SEQUENCE [LARGE SCALE GENOMIC DNA]</scope>
    <source>
        <strain evidence="2">cv. Missouri 17</strain>
        <tissue evidence="1">Seedling</tissue>
    </source>
</reference>
<sequence>MGEVLTLKRLNKV</sequence>
<protein>
    <submittedName>
        <fullName evidence="1">Uncharacterized protein</fullName>
    </submittedName>
</protein>
<evidence type="ECO:0000313" key="2">
    <source>
        <dbReference type="Proteomes" id="UP000251960"/>
    </source>
</evidence>
<gene>
    <name evidence="1" type="ORF">Zm00014a_013003</name>
</gene>
<dbReference type="EMBL" id="NCVQ01000008">
    <property type="protein sequence ID" value="PWZ12839.1"/>
    <property type="molecule type" value="Genomic_DNA"/>
</dbReference>
<proteinExistence type="predicted"/>
<accession>A0A3L6DWI2</accession>
<name>A0A3L6DWI2_MAIZE</name>
<organism evidence="1 2">
    <name type="scientific">Zea mays</name>
    <name type="common">Maize</name>
    <dbReference type="NCBI Taxonomy" id="4577"/>
    <lineage>
        <taxon>Eukaryota</taxon>
        <taxon>Viridiplantae</taxon>
        <taxon>Streptophyta</taxon>
        <taxon>Embryophyta</taxon>
        <taxon>Tracheophyta</taxon>
        <taxon>Spermatophyta</taxon>
        <taxon>Magnoliopsida</taxon>
        <taxon>Liliopsida</taxon>
        <taxon>Poales</taxon>
        <taxon>Poaceae</taxon>
        <taxon>PACMAD clade</taxon>
        <taxon>Panicoideae</taxon>
        <taxon>Andropogonodae</taxon>
        <taxon>Andropogoneae</taxon>
        <taxon>Tripsacinae</taxon>
        <taxon>Zea</taxon>
    </lineage>
</organism>
<comment type="caution">
    <text evidence="1">The sequence shown here is derived from an EMBL/GenBank/DDBJ whole genome shotgun (WGS) entry which is preliminary data.</text>
</comment>
<evidence type="ECO:0000313" key="1">
    <source>
        <dbReference type="EMBL" id="PWZ12839.1"/>
    </source>
</evidence>